<keyword evidence="6" id="KW-1003">Cell membrane</keyword>
<evidence type="ECO:0000313" key="20">
    <source>
        <dbReference type="Ensembl" id="ENSPNYP00000002770.1"/>
    </source>
</evidence>
<evidence type="ECO:0000256" key="3">
    <source>
        <dbReference type="ARBA" id="ARBA00004544"/>
    </source>
</evidence>
<dbReference type="PROSITE" id="PS51860">
    <property type="entry name" value="REM_1"/>
    <property type="match status" value="1"/>
</dbReference>
<evidence type="ECO:0000256" key="12">
    <source>
        <dbReference type="ARBA" id="ARBA00023212"/>
    </source>
</evidence>
<evidence type="ECO:0000256" key="10">
    <source>
        <dbReference type="ARBA" id="ARBA00023121"/>
    </source>
</evidence>
<dbReference type="Pfam" id="PF25610">
    <property type="entry name" value="HR1_TOCA"/>
    <property type="match status" value="1"/>
</dbReference>
<evidence type="ECO:0000259" key="19">
    <source>
        <dbReference type="PROSITE" id="PS51860"/>
    </source>
</evidence>
<evidence type="ECO:0000256" key="8">
    <source>
        <dbReference type="ARBA" id="ARBA00022583"/>
    </source>
</evidence>
<evidence type="ECO:0000256" key="5">
    <source>
        <dbReference type="ARBA" id="ARBA00022443"/>
    </source>
</evidence>
<name>A0A3B4EX63_9CICH</name>
<evidence type="ECO:0000259" key="17">
    <source>
        <dbReference type="PROSITE" id="PS50002"/>
    </source>
</evidence>
<evidence type="ECO:0000256" key="11">
    <source>
        <dbReference type="ARBA" id="ARBA00023136"/>
    </source>
</evidence>
<organism evidence="20">
    <name type="scientific">Pundamilia nyererei</name>
    <dbReference type="NCBI Taxonomy" id="303518"/>
    <lineage>
        <taxon>Eukaryota</taxon>
        <taxon>Metazoa</taxon>
        <taxon>Chordata</taxon>
        <taxon>Craniata</taxon>
        <taxon>Vertebrata</taxon>
        <taxon>Euteleostomi</taxon>
        <taxon>Actinopterygii</taxon>
        <taxon>Neopterygii</taxon>
        <taxon>Teleostei</taxon>
        <taxon>Neoteleostei</taxon>
        <taxon>Acanthomorphata</taxon>
        <taxon>Ovalentaria</taxon>
        <taxon>Cichlomorphae</taxon>
        <taxon>Cichliformes</taxon>
        <taxon>Cichlidae</taxon>
        <taxon>African cichlids</taxon>
        <taxon>Pseudocrenilabrinae</taxon>
        <taxon>Haplochromini</taxon>
        <taxon>Pundamilia</taxon>
    </lineage>
</organism>
<evidence type="ECO:0000256" key="7">
    <source>
        <dbReference type="ARBA" id="ARBA00022490"/>
    </source>
</evidence>
<keyword evidence="5 13" id="KW-0728">SH3 domain</keyword>
<dbReference type="InterPro" id="IPR057870">
    <property type="entry name" value="HR1_TOCA"/>
</dbReference>
<evidence type="ECO:0000259" key="18">
    <source>
        <dbReference type="PROSITE" id="PS51741"/>
    </source>
</evidence>
<dbReference type="GO" id="GO:0006897">
    <property type="term" value="P:endocytosis"/>
    <property type="evidence" value="ECO:0007669"/>
    <property type="project" value="UniProtKB-KW"/>
</dbReference>
<dbReference type="PROSITE" id="PS50002">
    <property type="entry name" value="SH3"/>
    <property type="match status" value="1"/>
</dbReference>
<sequence length="557" mass="64520">MSWGTELWDQFDNLEKHTQWGIEFVEKYTKFVKERSEIETNYAKQIRNLSKKYQPKKNSKEEEESKYTFCRAFLTTLNELNDYAGQHEVISENLTSLIITELARYLQELKTERKSHFHDGRKAQQHIESSWKQLEASKKRFERECKEAERAQQYFEKMDADINVTKADVEKARQQAQMRHQMASDSKSEYAAYLEKFNKEQNEHYYTIIPNIFQKLQDMEEKRIERISVCMKTFADVDRQVLPIVGKCLDGMTNAAESIEPKADSKQVVESFKSGFEPPGDVEFEDYGQAMKRTVSETSLSNTKESKEKPGVKAKSKLWPFIKNKNKGSAPEDFSHLPPEQRRKKLQGKIDELSKDIQKEMDQRDALTKMKDVYIKNPQMGDPASVDPRLTEIGQNIEKLQSEVQKFEGWLAEVEERMPSKSDSHRKSGLYETQNSTTVSNNCAQDRESPDGSYTEEQNSEVQVKAQPIPTPTTTTEFDDEFDDEEVLPTIGTCKALYPFEGHNEGTISVAEGELLYVIEEDKGDGWTRVRRNEDEEGYVPTSYVEVFLETNAKGQW</sequence>
<feature type="domain" description="REM-1" evidence="19">
    <location>
        <begin position="336"/>
        <end position="413"/>
    </location>
</feature>
<dbReference type="GO" id="GO:0005856">
    <property type="term" value="C:cytoskeleton"/>
    <property type="evidence" value="ECO:0007669"/>
    <property type="project" value="UniProtKB-SubCell"/>
</dbReference>
<evidence type="ECO:0000256" key="6">
    <source>
        <dbReference type="ARBA" id="ARBA00022475"/>
    </source>
</evidence>
<dbReference type="Pfam" id="PF00611">
    <property type="entry name" value="FCH"/>
    <property type="match status" value="1"/>
</dbReference>
<evidence type="ECO:0000256" key="16">
    <source>
        <dbReference type="SAM" id="MobiDB-lite"/>
    </source>
</evidence>
<feature type="domain" description="F-BAR" evidence="18">
    <location>
        <begin position="1"/>
        <end position="264"/>
    </location>
</feature>
<feature type="compositionally biased region" description="Polar residues" evidence="16">
    <location>
        <begin position="431"/>
        <end position="444"/>
    </location>
</feature>
<dbReference type="GeneTree" id="ENSGT00950000183047"/>
<evidence type="ECO:0000256" key="2">
    <source>
        <dbReference type="ARBA" id="ARBA00004245"/>
    </source>
</evidence>
<feature type="region of interest" description="Disordered" evidence="16">
    <location>
        <begin position="415"/>
        <end position="478"/>
    </location>
</feature>
<keyword evidence="12" id="KW-0206">Cytoskeleton</keyword>
<dbReference type="AlphaFoldDB" id="A0A3B4EX63"/>
<dbReference type="SUPFAM" id="SSF50044">
    <property type="entry name" value="SH3-domain"/>
    <property type="match status" value="1"/>
</dbReference>
<dbReference type="InterPro" id="IPR027267">
    <property type="entry name" value="AH/BAR_dom_sf"/>
</dbReference>
<evidence type="ECO:0000256" key="13">
    <source>
        <dbReference type="PROSITE-ProRule" id="PRU00192"/>
    </source>
</evidence>
<gene>
    <name evidence="20" type="primary">FNBP1</name>
</gene>
<reference evidence="20" key="1">
    <citation type="submission" date="2023-09" db="UniProtKB">
        <authorList>
            <consortium name="Ensembl"/>
        </authorList>
    </citation>
    <scope>IDENTIFICATION</scope>
</reference>
<keyword evidence="8" id="KW-0254">Endocytosis</keyword>
<evidence type="ECO:0000256" key="4">
    <source>
        <dbReference type="ARBA" id="ARBA00009426"/>
    </source>
</evidence>
<dbReference type="GO" id="GO:0005938">
    <property type="term" value="C:cell cortex"/>
    <property type="evidence" value="ECO:0007669"/>
    <property type="project" value="UniProtKB-SubCell"/>
</dbReference>
<dbReference type="FunFam" id="2.30.30.40:FF:000017">
    <property type="entry name" value="Formin-binding protein 1-like isoform 1"/>
    <property type="match status" value="1"/>
</dbReference>
<dbReference type="Gene3D" id="1.20.1270.60">
    <property type="entry name" value="Arfaptin homology (AH) domain/BAR domain"/>
    <property type="match status" value="1"/>
</dbReference>
<dbReference type="Pfam" id="PF00018">
    <property type="entry name" value="SH3_1"/>
    <property type="match status" value="1"/>
</dbReference>
<dbReference type="Ensembl" id="ENSPNYT00000002843.1">
    <property type="protein sequence ID" value="ENSPNYP00000002770.1"/>
    <property type="gene ID" value="ENSPNYG00000002152.1"/>
</dbReference>
<dbReference type="STRING" id="303518.ENSPNYP00000002770"/>
<dbReference type="InterPro" id="IPR001452">
    <property type="entry name" value="SH3_domain"/>
</dbReference>
<dbReference type="PROSITE" id="PS51741">
    <property type="entry name" value="F_BAR"/>
    <property type="match status" value="1"/>
</dbReference>
<evidence type="ECO:0000256" key="1">
    <source>
        <dbReference type="ARBA" id="ARBA00004236"/>
    </source>
</evidence>
<comment type="subcellular location">
    <subcellularLocation>
        <location evidence="1">Cell membrane</location>
    </subcellularLocation>
    <subcellularLocation>
        <location evidence="3">Cytoplasm</location>
        <location evidence="3">Cell cortex</location>
    </subcellularLocation>
    <subcellularLocation>
        <location evidence="2">Cytoplasm</location>
        <location evidence="2">Cytoskeleton</location>
    </subcellularLocation>
</comment>
<keyword evidence="10" id="KW-0446">Lipid-binding</keyword>
<dbReference type="InterPro" id="IPR036028">
    <property type="entry name" value="SH3-like_dom_sf"/>
</dbReference>
<dbReference type="FunFam" id="1.20.1270.60:FF:000002">
    <property type="entry name" value="Formin-binding protein 1-like isoform 1"/>
    <property type="match status" value="1"/>
</dbReference>
<dbReference type="InterPro" id="IPR001060">
    <property type="entry name" value="FCH_dom"/>
</dbReference>
<evidence type="ECO:0000256" key="9">
    <source>
        <dbReference type="ARBA" id="ARBA00023054"/>
    </source>
</evidence>
<dbReference type="PANTHER" id="PTHR15735">
    <property type="entry name" value="FCH AND DOUBLE SH3 DOMAINS PROTEIN"/>
    <property type="match status" value="1"/>
</dbReference>
<dbReference type="InterPro" id="IPR031160">
    <property type="entry name" value="F_BAR_dom"/>
</dbReference>
<feature type="region of interest" description="Disordered" evidence="16">
    <location>
        <begin position="295"/>
        <end position="343"/>
    </location>
</feature>
<feature type="coiled-coil region" evidence="15">
    <location>
        <begin position="131"/>
        <end position="175"/>
    </location>
</feature>
<dbReference type="GO" id="GO:0005886">
    <property type="term" value="C:plasma membrane"/>
    <property type="evidence" value="ECO:0007669"/>
    <property type="project" value="UniProtKB-SubCell"/>
</dbReference>
<protein>
    <submittedName>
        <fullName evidence="20">Formin binding protein 1</fullName>
    </submittedName>
</protein>
<accession>A0A3B4EX63</accession>
<keyword evidence="11" id="KW-0472">Membrane</keyword>
<dbReference type="GO" id="GO:0007165">
    <property type="term" value="P:signal transduction"/>
    <property type="evidence" value="ECO:0007669"/>
    <property type="project" value="InterPro"/>
</dbReference>
<dbReference type="Gene3D" id="6.10.140.470">
    <property type="match status" value="1"/>
</dbReference>
<comment type="similarity">
    <text evidence="4">Belongs to the FNBP1 family.</text>
</comment>
<dbReference type="SUPFAM" id="SSF103657">
    <property type="entry name" value="BAR/IMD domain-like"/>
    <property type="match status" value="1"/>
</dbReference>
<proteinExistence type="inferred from homology"/>
<evidence type="ECO:0000256" key="14">
    <source>
        <dbReference type="PROSITE-ProRule" id="PRU01077"/>
    </source>
</evidence>
<dbReference type="Gene3D" id="2.30.30.40">
    <property type="entry name" value="SH3 Domains"/>
    <property type="match status" value="1"/>
</dbReference>
<feature type="coiled-coil region" evidence="15">
    <location>
        <begin position="343"/>
        <end position="370"/>
    </location>
</feature>
<feature type="compositionally biased region" description="Basic and acidic residues" evidence="16">
    <location>
        <begin position="415"/>
        <end position="426"/>
    </location>
</feature>
<keyword evidence="9 14" id="KW-0175">Coiled coil</keyword>
<dbReference type="SMART" id="SM00326">
    <property type="entry name" value="SH3"/>
    <property type="match status" value="1"/>
</dbReference>
<dbReference type="GO" id="GO:0008289">
    <property type="term" value="F:lipid binding"/>
    <property type="evidence" value="ECO:0007669"/>
    <property type="project" value="UniProtKB-KW"/>
</dbReference>
<dbReference type="InterPro" id="IPR011072">
    <property type="entry name" value="HR1_rho-bd"/>
</dbReference>
<dbReference type="PANTHER" id="PTHR15735:SF13">
    <property type="entry name" value="FORMIN-BINDING PROTEIN 1"/>
    <property type="match status" value="1"/>
</dbReference>
<keyword evidence="7" id="KW-0963">Cytoplasm</keyword>
<evidence type="ECO:0000256" key="15">
    <source>
        <dbReference type="SAM" id="Coils"/>
    </source>
</evidence>
<dbReference type="SMART" id="SM00055">
    <property type="entry name" value="FCH"/>
    <property type="match status" value="1"/>
</dbReference>
<feature type="domain" description="SH3" evidence="17">
    <location>
        <begin position="489"/>
        <end position="550"/>
    </location>
</feature>